<accession>A0ABV5VLB8</accession>
<dbReference type="InterPro" id="IPR003675">
    <property type="entry name" value="Rce1/LyrA-like_dom"/>
</dbReference>
<feature type="transmembrane region" description="Helical" evidence="2">
    <location>
        <begin position="291"/>
        <end position="312"/>
    </location>
</feature>
<feature type="domain" description="CAAX prenyl protease 2/Lysostaphin resistance protein A-like" evidence="3">
    <location>
        <begin position="180"/>
        <end position="268"/>
    </location>
</feature>
<name>A0ABV5VLB8_9ACTN</name>
<proteinExistence type="predicted"/>
<feature type="compositionally biased region" description="Pro residues" evidence="1">
    <location>
        <begin position="368"/>
        <end position="404"/>
    </location>
</feature>
<dbReference type="RefSeq" id="WP_385859990.1">
    <property type="nucleotide sequence ID" value="NZ_JBHMAR010000054.1"/>
</dbReference>
<evidence type="ECO:0000313" key="5">
    <source>
        <dbReference type="Proteomes" id="UP001589703"/>
    </source>
</evidence>
<keyword evidence="2" id="KW-1133">Transmembrane helix</keyword>
<keyword evidence="2" id="KW-0472">Membrane</keyword>
<feature type="region of interest" description="Disordered" evidence="1">
    <location>
        <begin position="368"/>
        <end position="434"/>
    </location>
</feature>
<evidence type="ECO:0000259" key="3">
    <source>
        <dbReference type="Pfam" id="PF02517"/>
    </source>
</evidence>
<keyword evidence="5" id="KW-1185">Reference proteome</keyword>
<keyword evidence="2" id="KW-0812">Transmembrane</keyword>
<dbReference type="Pfam" id="PF02517">
    <property type="entry name" value="Rce1-like"/>
    <property type="match status" value="1"/>
</dbReference>
<evidence type="ECO:0000313" key="4">
    <source>
        <dbReference type="EMBL" id="MFB9738625.1"/>
    </source>
</evidence>
<feature type="transmembrane region" description="Helical" evidence="2">
    <location>
        <begin position="50"/>
        <end position="77"/>
    </location>
</feature>
<evidence type="ECO:0000256" key="1">
    <source>
        <dbReference type="SAM" id="MobiDB-lite"/>
    </source>
</evidence>
<sequence length="434" mass="44350">MTTQFHGPPPGPWPAPPPFFPYPEAPRPVGELPYHRMALATGRHAWWRPLVGTLVLTVGVFLLMLVLVVVSEVAGAALDRPLDADDMRSWGGVGDTAISLLTIAVALPPVLLTARWIQARPAGTVSSVAGRLRWGWLARCLVPAAVLIVLSFGVSMLLPDSGDTQSTEWVGLPTFLAGLAVVCAGVPFQAAAEEYVFRGWLLQAAGAWVRWPWIAAVPQALLFAAAHGWGTVWGFADLVVFGVVCAMLAVRTGGLEAGIALHVLNNLMSMGVAAGIAGALESDETAADLDWVGAAVDIPMILLYAAAVLWLARRRRLRTISPPAPETPAPVAPTGARAAYGMPGPGVPGYGVPGYGAPAHAGRGAPPYGPPYAGPGPVPHGGTAPPPAPAAPPPSAPPSAPPTEPSTAAESAGTGGTGTAERADETGNGGPAAG</sequence>
<feature type="transmembrane region" description="Helical" evidence="2">
    <location>
        <begin position="97"/>
        <end position="117"/>
    </location>
</feature>
<dbReference type="EMBL" id="JBHMAR010000054">
    <property type="protein sequence ID" value="MFB9738625.1"/>
    <property type="molecule type" value="Genomic_DNA"/>
</dbReference>
<feature type="transmembrane region" description="Helical" evidence="2">
    <location>
        <begin position="232"/>
        <end position="250"/>
    </location>
</feature>
<dbReference type="Proteomes" id="UP001589703">
    <property type="component" value="Unassembled WGS sequence"/>
</dbReference>
<evidence type="ECO:0000256" key="2">
    <source>
        <dbReference type="SAM" id="Phobius"/>
    </source>
</evidence>
<comment type="caution">
    <text evidence="4">The sequence shown here is derived from an EMBL/GenBank/DDBJ whole genome shotgun (WGS) entry which is preliminary data.</text>
</comment>
<gene>
    <name evidence="4" type="ORF">ACFFRO_26460</name>
</gene>
<feature type="transmembrane region" description="Helical" evidence="2">
    <location>
        <begin position="257"/>
        <end position="279"/>
    </location>
</feature>
<reference evidence="4 5" key="1">
    <citation type="submission" date="2024-09" db="EMBL/GenBank/DDBJ databases">
        <authorList>
            <person name="Sun Q."/>
            <person name="Mori K."/>
        </authorList>
    </citation>
    <scope>NUCLEOTIDE SEQUENCE [LARGE SCALE GENOMIC DNA]</scope>
    <source>
        <strain evidence="4 5">JCM 10918</strain>
    </source>
</reference>
<organism evidence="4 5">
    <name type="scientific">Streptomyces thermocoprophilus</name>
    <dbReference type="NCBI Taxonomy" id="78356"/>
    <lineage>
        <taxon>Bacteria</taxon>
        <taxon>Bacillati</taxon>
        <taxon>Actinomycetota</taxon>
        <taxon>Actinomycetes</taxon>
        <taxon>Kitasatosporales</taxon>
        <taxon>Streptomycetaceae</taxon>
        <taxon>Streptomyces</taxon>
    </lineage>
</organism>
<feature type="transmembrane region" description="Helical" evidence="2">
    <location>
        <begin position="137"/>
        <end position="158"/>
    </location>
</feature>
<feature type="transmembrane region" description="Helical" evidence="2">
    <location>
        <begin position="200"/>
        <end position="226"/>
    </location>
</feature>
<feature type="transmembrane region" description="Helical" evidence="2">
    <location>
        <begin position="170"/>
        <end position="188"/>
    </location>
</feature>
<protein>
    <submittedName>
        <fullName evidence="4">Type II CAAX prenyl endopeptidase Rce1 family protein</fullName>
    </submittedName>
</protein>